<accession>A0A314ZIB2</accession>
<comment type="caution">
    <text evidence="2">The sequence shown here is derived from an EMBL/GenBank/DDBJ whole genome shotgun (WGS) entry which is preliminary data.</text>
</comment>
<proteinExistence type="predicted"/>
<feature type="region of interest" description="Disordered" evidence="1">
    <location>
        <begin position="1"/>
        <end position="22"/>
    </location>
</feature>
<evidence type="ECO:0000313" key="2">
    <source>
        <dbReference type="EMBL" id="PQQ19635.1"/>
    </source>
</evidence>
<gene>
    <name evidence="2" type="ORF">Pyn_22566</name>
</gene>
<feature type="compositionally biased region" description="Acidic residues" evidence="1">
    <location>
        <begin position="45"/>
        <end position="54"/>
    </location>
</feature>
<protein>
    <submittedName>
        <fullName evidence="2">Uncharacterized protein</fullName>
    </submittedName>
</protein>
<evidence type="ECO:0000313" key="3">
    <source>
        <dbReference type="Proteomes" id="UP000250321"/>
    </source>
</evidence>
<dbReference type="AlphaFoldDB" id="A0A314ZIB2"/>
<feature type="region of interest" description="Disordered" evidence="1">
    <location>
        <begin position="45"/>
        <end position="72"/>
    </location>
</feature>
<evidence type="ECO:0000256" key="1">
    <source>
        <dbReference type="SAM" id="MobiDB-lite"/>
    </source>
</evidence>
<keyword evidence="3" id="KW-1185">Reference proteome</keyword>
<reference evidence="2 3" key="1">
    <citation type="submission" date="2018-02" db="EMBL/GenBank/DDBJ databases">
        <title>Draft genome of wild Prunus yedoensis var. nudiflora.</title>
        <authorList>
            <person name="Baek S."/>
            <person name="Kim J.-H."/>
            <person name="Choi K."/>
            <person name="Kim G.-B."/>
            <person name="Cho A."/>
            <person name="Jang H."/>
            <person name="Shin C.-H."/>
            <person name="Yu H.-J."/>
            <person name="Mun J.-H."/>
        </authorList>
    </citation>
    <scope>NUCLEOTIDE SEQUENCE [LARGE SCALE GENOMIC DNA]</scope>
    <source>
        <strain evidence="3">cv. Jeju island</strain>
        <tissue evidence="2">Leaf</tissue>
    </source>
</reference>
<name>A0A314ZIB2_PRUYE</name>
<dbReference type="EMBL" id="PJQY01000060">
    <property type="protein sequence ID" value="PQQ19635.1"/>
    <property type="molecule type" value="Genomic_DNA"/>
</dbReference>
<dbReference type="Proteomes" id="UP000250321">
    <property type="component" value="Unassembled WGS sequence"/>
</dbReference>
<sequence>MEEIADRKSVRRTSDRGPRIRRTHLPLLIPETSQTGEVKVEVVEEESIGEEDGGEGQRPILNVYDPTGCGSE</sequence>
<organism evidence="2 3">
    <name type="scientific">Prunus yedoensis var. nudiflora</name>
    <dbReference type="NCBI Taxonomy" id="2094558"/>
    <lineage>
        <taxon>Eukaryota</taxon>
        <taxon>Viridiplantae</taxon>
        <taxon>Streptophyta</taxon>
        <taxon>Embryophyta</taxon>
        <taxon>Tracheophyta</taxon>
        <taxon>Spermatophyta</taxon>
        <taxon>Magnoliopsida</taxon>
        <taxon>eudicotyledons</taxon>
        <taxon>Gunneridae</taxon>
        <taxon>Pentapetalae</taxon>
        <taxon>rosids</taxon>
        <taxon>fabids</taxon>
        <taxon>Rosales</taxon>
        <taxon>Rosaceae</taxon>
        <taxon>Amygdaloideae</taxon>
        <taxon>Amygdaleae</taxon>
        <taxon>Prunus</taxon>
    </lineage>
</organism>
<feature type="compositionally biased region" description="Basic and acidic residues" evidence="1">
    <location>
        <begin position="1"/>
        <end position="18"/>
    </location>
</feature>